<feature type="chain" id="PRO_5002309827" evidence="5">
    <location>
        <begin position="27"/>
        <end position="122"/>
    </location>
</feature>
<proteinExistence type="predicted"/>
<feature type="domain" description="CopC" evidence="6">
    <location>
        <begin position="25"/>
        <end position="120"/>
    </location>
</feature>
<gene>
    <name evidence="7" type="ORF">Asru_0616_02</name>
</gene>
<dbReference type="GO" id="GO:0030313">
    <property type="term" value="C:cell envelope"/>
    <property type="evidence" value="ECO:0007669"/>
    <property type="project" value="UniProtKB-SubCell"/>
</dbReference>
<dbReference type="PANTHER" id="PTHR34820">
    <property type="entry name" value="INNER MEMBRANE PROTEIN YEBZ"/>
    <property type="match status" value="1"/>
</dbReference>
<comment type="caution">
    <text evidence="7">The sequence shown here is derived from an EMBL/GenBank/DDBJ whole genome shotgun (WGS) entry which is preliminary data.</text>
</comment>
<comment type="subcellular location">
    <subcellularLocation>
        <location evidence="1">Cell envelope</location>
    </subcellularLocation>
</comment>
<dbReference type="AlphaFoldDB" id="A0A0D6PA50"/>
<dbReference type="GO" id="GO:0005886">
    <property type="term" value="C:plasma membrane"/>
    <property type="evidence" value="ECO:0007669"/>
    <property type="project" value="TreeGrafter"/>
</dbReference>
<evidence type="ECO:0000256" key="4">
    <source>
        <dbReference type="ARBA" id="ARBA00023008"/>
    </source>
</evidence>
<dbReference type="GO" id="GO:0042597">
    <property type="term" value="C:periplasmic space"/>
    <property type="evidence" value="ECO:0007669"/>
    <property type="project" value="InterPro"/>
</dbReference>
<dbReference type="EMBL" id="BANB01000616">
    <property type="protein sequence ID" value="GAN78088.1"/>
    <property type="molecule type" value="Genomic_DNA"/>
</dbReference>
<dbReference type="Gene3D" id="2.60.40.1220">
    <property type="match status" value="1"/>
</dbReference>
<reference evidence="7 8" key="1">
    <citation type="submission" date="2012-11" db="EMBL/GenBank/DDBJ databases">
        <title>Whole genome sequence of Acidisphaera rubrifaciens HS-AP3.</title>
        <authorList>
            <person name="Azuma Y."/>
            <person name="Higashiura N."/>
            <person name="Hirakawa H."/>
            <person name="Matsushita K."/>
        </authorList>
    </citation>
    <scope>NUCLEOTIDE SEQUENCE [LARGE SCALE GENOMIC DNA]</scope>
    <source>
        <strain evidence="7 8">HS-AP3</strain>
    </source>
</reference>
<dbReference type="RefSeq" id="WP_048862492.1">
    <property type="nucleotide sequence ID" value="NZ_BANB01000616.1"/>
</dbReference>
<keyword evidence="2" id="KW-0479">Metal-binding</keyword>
<evidence type="ECO:0000256" key="2">
    <source>
        <dbReference type="ARBA" id="ARBA00022723"/>
    </source>
</evidence>
<dbReference type="Pfam" id="PF04234">
    <property type="entry name" value="CopC"/>
    <property type="match status" value="1"/>
</dbReference>
<dbReference type="OrthoDB" id="9796814at2"/>
<name>A0A0D6PA50_9PROT</name>
<evidence type="ECO:0000256" key="3">
    <source>
        <dbReference type="ARBA" id="ARBA00022729"/>
    </source>
</evidence>
<keyword evidence="3 5" id="KW-0732">Signal</keyword>
<organism evidence="7 8">
    <name type="scientific">Acidisphaera rubrifaciens HS-AP3</name>
    <dbReference type="NCBI Taxonomy" id="1231350"/>
    <lineage>
        <taxon>Bacteria</taxon>
        <taxon>Pseudomonadati</taxon>
        <taxon>Pseudomonadota</taxon>
        <taxon>Alphaproteobacteria</taxon>
        <taxon>Acetobacterales</taxon>
        <taxon>Acetobacteraceae</taxon>
        <taxon>Acidisphaera</taxon>
    </lineage>
</organism>
<accession>A0A0D6PA50</accession>
<sequence length="122" mass="12967">MQRRSFLAAGFAATILLTASPGQAHALLRQADPPAGSKQPIPPPVVTLTFSEAVETRFSTIAVTDAHGKRVDFDTPQHVGDDPKTLSVPLHTLSPGTYTVTWHATSVDTHKTQGSYTFTVAG</sequence>
<dbReference type="SUPFAM" id="SSF81296">
    <property type="entry name" value="E set domains"/>
    <property type="match status" value="1"/>
</dbReference>
<dbReference type="GO" id="GO:0006825">
    <property type="term" value="P:copper ion transport"/>
    <property type="evidence" value="ECO:0007669"/>
    <property type="project" value="InterPro"/>
</dbReference>
<protein>
    <submittedName>
        <fullName evidence="7">Copper resistance protein</fullName>
    </submittedName>
</protein>
<evidence type="ECO:0000313" key="7">
    <source>
        <dbReference type="EMBL" id="GAN78088.1"/>
    </source>
</evidence>
<dbReference type="InterPro" id="IPR014756">
    <property type="entry name" value="Ig_E-set"/>
</dbReference>
<keyword evidence="4" id="KW-0186">Copper</keyword>
<evidence type="ECO:0000256" key="5">
    <source>
        <dbReference type="SAM" id="SignalP"/>
    </source>
</evidence>
<dbReference type="InterPro" id="IPR014755">
    <property type="entry name" value="Cu-Rt/internalin_Ig-like"/>
</dbReference>
<dbReference type="InterPro" id="IPR032694">
    <property type="entry name" value="CopC/D"/>
</dbReference>
<dbReference type="GO" id="GO:0005507">
    <property type="term" value="F:copper ion binding"/>
    <property type="evidence" value="ECO:0007669"/>
    <property type="project" value="InterPro"/>
</dbReference>
<dbReference type="PANTHER" id="PTHR34820:SF4">
    <property type="entry name" value="INNER MEMBRANE PROTEIN YEBZ"/>
    <property type="match status" value="1"/>
</dbReference>
<evidence type="ECO:0000259" key="6">
    <source>
        <dbReference type="Pfam" id="PF04234"/>
    </source>
</evidence>
<dbReference type="Proteomes" id="UP000032680">
    <property type="component" value="Unassembled WGS sequence"/>
</dbReference>
<feature type="signal peptide" evidence="5">
    <location>
        <begin position="1"/>
        <end position="26"/>
    </location>
</feature>
<dbReference type="GO" id="GO:0046688">
    <property type="term" value="P:response to copper ion"/>
    <property type="evidence" value="ECO:0007669"/>
    <property type="project" value="InterPro"/>
</dbReference>
<dbReference type="InterPro" id="IPR007348">
    <property type="entry name" value="CopC_dom"/>
</dbReference>
<evidence type="ECO:0000313" key="8">
    <source>
        <dbReference type="Proteomes" id="UP000032680"/>
    </source>
</evidence>
<evidence type="ECO:0000256" key="1">
    <source>
        <dbReference type="ARBA" id="ARBA00004196"/>
    </source>
</evidence>
<keyword evidence="8" id="KW-1185">Reference proteome</keyword>